<name>A0A8U0VA88_MUSPF</name>
<dbReference type="Proteomes" id="UP000000715">
    <property type="component" value="Unplaced"/>
</dbReference>
<keyword evidence="4" id="KW-1185">Reference proteome</keyword>
<evidence type="ECO:0000313" key="4">
    <source>
        <dbReference type="Proteomes" id="UP000000715"/>
    </source>
</evidence>
<dbReference type="InterPro" id="IPR037231">
    <property type="entry name" value="NAP-like_sf"/>
</dbReference>
<accession>A0A8U0VA88</accession>
<dbReference type="SUPFAM" id="SSF143113">
    <property type="entry name" value="NAP-like"/>
    <property type="match status" value="1"/>
</dbReference>
<dbReference type="AlphaFoldDB" id="A0A8U0VA88"/>
<dbReference type="Gene3D" id="3.30.1120.90">
    <property type="entry name" value="Nucleosome assembly protein"/>
    <property type="match status" value="1"/>
</dbReference>
<dbReference type="GO" id="GO:0006334">
    <property type="term" value="P:nucleosome assembly"/>
    <property type="evidence" value="ECO:0007669"/>
    <property type="project" value="InterPro"/>
</dbReference>
<dbReference type="InterPro" id="IPR002164">
    <property type="entry name" value="NAP_family"/>
</dbReference>
<reference evidence="5" key="1">
    <citation type="submission" date="2025-08" db="UniProtKB">
        <authorList>
            <consortium name="RefSeq"/>
        </authorList>
    </citation>
    <scope>IDENTIFICATION</scope>
    <source>
        <tissue evidence="5">Brain</tissue>
    </source>
</reference>
<evidence type="ECO:0000313" key="5">
    <source>
        <dbReference type="RefSeq" id="XP_044943256.1"/>
    </source>
</evidence>
<protein>
    <submittedName>
        <fullName evidence="5">Testis-specific Y-encoded protein 4-like</fullName>
    </submittedName>
</protein>
<evidence type="ECO:0000256" key="1">
    <source>
        <dbReference type="ARBA" id="ARBA00009947"/>
    </source>
</evidence>
<dbReference type="PANTHER" id="PTHR11875">
    <property type="entry name" value="TESTIS-SPECIFIC Y-ENCODED PROTEIN"/>
    <property type="match status" value="1"/>
</dbReference>
<dbReference type="Pfam" id="PF00956">
    <property type="entry name" value="NAP"/>
    <property type="match status" value="1"/>
</dbReference>
<organism evidence="4 5">
    <name type="scientific">Mustela putorius furo</name>
    <name type="common">European domestic ferret</name>
    <name type="synonym">Mustela furo</name>
    <dbReference type="NCBI Taxonomy" id="9669"/>
    <lineage>
        <taxon>Eukaryota</taxon>
        <taxon>Metazoa</taxon>
        <taxon>Chordata</taxon>
        <taxon>Craniata</taxon>
        <taxon>Vertebrata</taxon>
        <taxon>Euteleostomi</taxon>
        <taxon>Mammalia</taxon>
        <taxon>Eutheria</taxon>
        <taxon>Laurasiatheria</taxon>
        <taxon>Carnivora</taxon>
        <taxon>Caniformia</taxon>
        <taxon>Musteloidea</taxon>
        <taxon>Mustelidae</taxon>
        <taxon>Mustelinae</taxon>
        <taxon>Mustela</taxon>
    </lineage>
</organism>
<feature type="region of interest" description="Disordered" evidence="3">
    <location>
        <begin position="94"/>
        <end position="124"/>
    </location>
</feature>
<sequence length="408" mass="43352">MAFGPGNTIADLFDTTGWSSAQRTVGFRNRDACVTPPGPPRRAPLGGGTHRPGSLCACVPQARALRQAAAAHRRRRARTRTCGSRLHRLPFAAASVEGPGHMERESRSGKGGAAPESGTTLVPDGAGEEAAALRETGSCGHAGALLALEAAGLVAATVREAEAPRGPEEAGAGQVLVLVVQDIVGEVEVVALEDEEVVAVEDEEVLAVQDKEVLAVEDEVVLAVEDEEVAEAEQVEEPKELSQAEVVPRPDTAGAALAALQVVQEALRSVDVQATKAYLRLKRRMNQKRSGHLARRRAIIQGIPGFWARAILNHPQLSAVIGDQDTDMLSYMTNLEVEELGRPKYRCRLMFYFGSNPYFQNDVIVKEYHLSIGGRCGLEDIGRLVALQSGGSGIMNVVLPAAGETPAA</sequence>
<dbReference type="RefSeq" id="XP_044943256.1">
    <property type="nucleotide sequence ID" value="XM_045087321.1"/>
</dbReference>
<dbReference type="Gene3D" id="1.20.5.1500">
    <property type="match status" value="1"/>
</dbReference>
<dbReference type="GeneID" id="123393964"/>
<proteinExistence type="inferred from homology"/>
<comment type="similarity">
    <text evidence="1 2">Belongs to the nucleosome assembly protein (NAP) family.</text>
</comment>
<dbReference type="GO" id="GO:0005634">
    <property type="term" value="C:nucleus"/>
    <property type="evidence" value="ECO:0007669"/>
    <property type="project" value="InterPro"/>
</dbReference>
<evidence type="ECO:0000256" key="2">
    <source>
        <dbReference type="RuleBase" id="RU003876"/>
    </source>
</evidence>
<gene>
    <name evidence="5" type="primary">LOC123393964</name>
</gene>
<dbReference type="OrthoDB" id="19419at2759"/>
<evidence type="ECO:0000256" key="3">
    <source>
        <dbReference type="SAM" id="MobiDB-lite"/>
    </source>
</evidence>